<dbReference type="EMBL" id="MTPX02000051">
    <property type="protein sequence ID" value="PHP52324.1"/>
    <property type="molecule type" value="Genomic_DNA"/>
</dbReference>
<dbReference type="Proteomes" id="UP000194577">
    <property type="component" value="Unassembled WGS sequence"/>
</dbReference>
<evidence type="ECO:0008006" key="3">
    <source>
        <dbReference type="Google" id="ProtNLM"/>
    </source>
</evidence>
<proteinExistence type="predicted"/>
<sequence>MVYPVCSIPPEQDPPETVAAWTRGHWAIENRVYRVRDVTYDEDRHQLRTGSGPQVMAPCVTWP</sequence>
<protein>
    <recommendedName>
        <fullName evidence="3">Transposase</fullName>
    </recommendedName>
</protein>
<gene>
    <name evidence="1" type="ORF">BW737_010320</name>
</gene>
<evidence type="ECO:0000313" key="2">
    <source>
        <dbReference type="Proteomes" id="UP000194577"/>
    </source>
</evidence>
<evidence type="ECO:0000313" key="1">
    <source>
        <dbReference type="EMBL" id="PHP52324.1"/>
    </source>
</evidence>
<comment type="caution">
    <text evidence="1">The sequence shown here is derived from an EMBL/GenBank/DDBJ whole genome shotgun (WGS) entry which is preliminary data.</text>
</comment>
<reference evidence="1 2" key="1">
    <citation type="submission" date="2017-10" db="EMBL/GenBank/DDBJ databases">
        <title>Draft genome sequence of cellulolytic Actinomyces sp CtC72 isolated from cattle rumen fluid.</title>
        <authorList>
            <person name="Joshi A.J."/>
            <person name="Vasudevan G."/>
            <person name="Lanjekar V.B."/>
            <person name="Hivarkar S."/>
            <person name="Engineer A."/>
            <person name="Pore S.D."/>
            <person name="Dhakephalkar P.K."/>
            <person name="Dagar S."/>
        </authorList>
    </citation>
    <scope>NUCLEOTIDE SEQUENCE [LARGE SCALE GENOMIC DNA]</scope>
    <source>
        <strain evidence="2">CtC72</strain>
    </source>
</reference>
<keyword evidence="2" id="KW-1185">Reference proteome</keyword>
<name>A0ABX4MA28_9ACTO</name>
<accession>A0ABX4MA28</accession>
<organism evidence="1 2">
    <name type="scientific">Actinomyces ruminis</name>
    <dbReference type="NCBI Taxonomy" id="1937003"/>
    <lineage>
        <taxon>Bacteria</taxon>
        <taxon>Bacillati</taxon>
        <taxon>Actinomycetota</taxon>
        <taxon>Actinomycetes</taxon>
        <taxon>Actinomycetales</taxon>
        <taxon>Actinomycetaceae</taxon>
        <taxon>Actinomyces</taxon>
    </lineage>
</organism>